<gene>
    <name evidence="1" type="ORF">L6452_20536</name>
</gene>
<accession>A0ACB9BCH5</accession>
<name>A0ACB9BCH5_ARCLA</name>
<sequence length="234" mass="26534">MANRSTAGLGYVSPTRSTHGGANSCIISKADAGPPESHRYYLARRTVLEMLRDRGCVIDDSEITRSLAEFRSVFGDQPDPDHLRICAPFSSKPSKKILVIFCGPGEINKAKATHILCNIPNKESLHRIIIVLQDKMNHFARTVFDECKVKVEIFPITELFVNITTHVAVPKHEILTTEEKEQLLKKYELDDNKIPYMRESDAIARYYGLEKKQVVKVTYNSKITGSLVTYRYVM</sequence>
<proteinExistence type="predicted"/>
<organism evidence="1 2">
    <name type="scientific">Arctium lappa</name>
    <name type="common">Greater burdock</name>
    <name type="synonym">Lappa major</name>
    <dbReference type="NCBI Taxonomy" id="4217"/>
    <lineage>
        <taxon>Eukaryota</taxon>
        <taxon>Viridiplantae</taxon>
        <taxon>Streptophyta</taxon>
        <taxon>Embryophyta</taxon>
        <taxon>Tracheophyta</taxon>
        <taxon>Spermatophyta</taxon>
        <taxon>Magnoliopsida</taxon>
        <taxon>eudicotyledons</taxon>
        <taxon>Gunneridae</taxon>
        <taxon>Pentapetalae</taxon>
        <taxon>asterids</taxon>
        <taxon>campanulids</taxon>
        <taxon>Asterales</taxon>
        <taxon>Asteraceae</taxon>
        <taxon>Carduoideae</taxon>
        <taxon>Cardueae</taxon>
        <taxon>Arctiinae</taxon>
        <taxon>Arctium</taxon>
    </lineage>
</organism>
<comment type="caution">
    <text evidence="1">The sequence shown here is derived from an EMBL/GenBank/DDBJ whole genome shotgun (WGS) entry which is preliminary data.</text>
</comment>
<dbReference type="EMBL" id="CM042052">
    <property type="protein sequence ID" value="KAI3719634.1"/>
    <property type="molecule type" value="Genomic_DNA"/>
</dbReference>
<keyword evidence="2" id="KW-1185">Reference proteome</keyword>
<dbReference type="Proteomes" id="UP001055879">
    <property type="component" value="Linkage Group LG06"/>
</dbReference>
<reference evidence="1 2" key="2">
    <citation type="journal article" date="2022" name="Mol. Ecol. Resour.">
        <title>The genomes of chicory, endive, great burdock and yacon provide insights into Asteraceae paleo-polyploidization history and plant inulin production.</title>
        <authorList>
            <person name="Fan W."/>
            <person name="Wang S."/>
            <person name="Wang H."/>
            <person name="Wang A."/>
            <person name="Jiang F."/>
            <person name="Liu H."/>
            <person name="Zhao H."/>
            <person name="Xu D."/>
            <person name="Zhang Y."/>
        </authorList>
    </citation>
    <scope>NUCLEOTIDE SEQUENCE [LARGE SCALE GENOMIC DNA]</scope>
    <source>
        <strain evidence="2">cv. Niubang</strain>
    </source>
</reference>
<protein>
    <submittedName>
        <fullName evidence="1">Uncharacterized protein</fullName>
    </submittedName>
</protein>
<evidence type="ECO:0000313" key="2">
    <source>
        <dbReference type="Proteomes" id="UP001055879"/>
    </source>
</evidence>
<reference evidence="2" key="1">
    <citation type="journal article" date="2022" name="Mol. Ecol. Resour.">
        <title>The genomes of chicory, endive, great burdock and yacon provide insights into Asteraceae palaeo-polyploidization history and plant inulin production.</title>
        <authorList>
            <person name="Fan W."/>
            <person name="Wang S."/>
            <person name="Wang H."/>
            <person name="Wang A."/>
            <person name="Jiang F."/>
            <person name="Liu H."/>
            <person name="Zhao H."/>
            <person name="Xu D."/>
            <person name="Zhang Y."/>
        </authorList>
    </citation>
    <scope>NUCLEOTIDE SEQUENCE [LARGE SCALE GENOMIC DNA]</scope>
    <source>
        <strain evidence="2">cv. Niubang</strain>
    </source>
</reference>
<evidence type="ECO:0000313" key="1">
    <source>
        <dbReference type="EMBL" id="KAI3719634.1"/>
    </source>
</evidence>